<feature type="compositionally biased region" description="Low complexity" evidence="1">
    <location>
        <begin position="1"/>
        <end position="12"/>
    </location>
</feature>
<comment type="caution">
    <text evidence="2">The sequence shown here is derived from an EMBL/GenBank/DDBJ whole genome shotgun (WGS) entry which is preliminary data.</text>
</comment>
<evidence type="ECO:0000256" key="1">
    <source>
        <dbReference type="SAM" id="MobiDB-lite"/>
    </source>
</evidence>
<organism evidence="2 3">
    <name type="scientific">Abeliophyllum distichum</name>
    <dbReference type="NCBI Taxonomy" id="126358"/>
    <lineage>
        <taxon>Eukaryota</taxon>
        <taxon>Viridiplantae</taxon>
        <taxon>Streptophyta</taxon>
        <taxon>Embryophyta</taxon>
        <taxon>Tracheophyta</taxon>
        <taxon>Spermatophyta</taxon>
        <taxon>Magnoliopsida</taxon>
        <taxon>eudicotyledons</taxon>
        <taxon>Gunneridae</taxon>
        <taxon>Pentapetalae</taxon>
        <taxon>asterids</taxon>
        <taxon>lamiids</taxon>
        <taxon>Lamiales</taxon>
        <taxon>Oleaceae</taxon>
        <taxon>Forsythieae</taxon>
        <taxon>Abeliophyllum</taxon>
    </lineage>
</organism>
<name>A0ABD1PDE9_9LAMI</name>
<keyword evidence="3" id="KW-1185">Reference proteome</keyword>
<feature type="compositionally biased region" description="Basic and acidic residues" evidence="1">
    <location>
        <begin position="72"/>
        <end position="87"/>
    </location>
</feature>
<dbReference type="EMBL" id="JBFOLK010000014">
    <property type="protein sequence ID" value="KAL2461109.1"/>
    <property type="molecule type" value="Genomic_DNA"/>
</dbReference>
<gene>
    <name evidence="2" type="ORF">Adt_44529</name>
</gene>
<protein>
    <submittedName>
        <fullName evidence="2">SNF2 domain-containing protein CLASSY 4-like</fullName>
    </submittedName>
</protein>
<proteinExistence type="predicted"/>
<evidence type="ECO:0000313" key="2">
    <source>
        <dbReference type="EMBL" id="KAL2461109.1"/>
    </source>
</evidence>
<sequence length="118" mass="12668">MHASSPSSSSVARRTRRQSEIFYRNLHNEVKKNKARENVGNGGRYKGMTFGENTGGVGDNEGSYSVNIGSDEISREKGVREGERVDEGSDSEIIGKNADKMGSVSGGSSGKRKIGQRG</sequence>
<dbReference type="Proteomes" id="UP001604336">
    <property type="component" value="Unassembled WGS sequence"/>
</dbReference>
<reference evidence="3" key="1">
    <citation type="submission" date="2024-07" db="EMBL/GenBank/DDBJ databases">
        <title>Two chromosome-level genome assemblies of Korean endemic species Abeliophyllum distichum and Forsythia ovata (Oleaceae).</title>
        <authorList>
            <person name="Jang H."/>
        </authorList>
    </citation>
    <scope>NUCLEOTIDE SEQUENCE [LARGE SCALE GENOMIC DNA]</scope>
</reference>
<feature type="compositionally biased region" description="Basic and acidic residues" evidence="1">
    <location>
        <begin position="26"/>
        <end position="37"/>
    </location>
</feature>
<evidence type="ECO:0000313" key="3">
    <source>
        <dbReference type="Proteomes" id="UP001604336"/>
    </source>
</evidence>
<accession>A0ABD1PDE9</accession>
<feature type="region of interest" description="Disordered" evidence="1">
    <location>
        <begin position="1"/>
        <end position="118"/>
    </location>
</feature>
<dbReference type="AlphaFoldDB" id="A0ABD1PDE9"/>